<evidence type="ECO:0000313" key="1">
    <source>
        <dbReference type="EMBL" id="KKL04202.1"/>
    </source>
</evidence>
<organism evidence="1">
    <name type="scientific">marine sediment metagenome</name>
    <dbReference type="NCBI Taxonomy" id="412755"/>
    <lineage>
        <taxon>unclassified sequences</taxon>
        <taxon>metagenomes</taxon>
        <taxon>ecological metagenomes</taxon>
    </lineage>
</organism>
<reference evidence="1" key="1">
    <citation type="journal article" date="2015" name="Nature">
        <title>Complex archaea that bridge the gap between prokaryotes and eukaryotes.</title>
        <authorList>
            <person name="Spang A."/>
            <person name="Saw J.H."/>
            <person name="Jorgensen S.L."/>
            <person name="Zaremba-Niedzwiedzka K."/>
            <person name="Martijn J."/>
            <person name="Lind A.E."/>
            <person name="van Eijk R."/>
            <person name="Schleper C."/>
            <person name="Guy L."/>
            <person name="Ettema T.J."/>
        </authorList>
    </citation>
    <scope>NUCLEOTIDE SEQUENCE</scope>
</reference>
<comment type="caution">
    <text evidence="1">The sequence shown here is derived from an EMBL/GenBank/DDBJ whole genome shotgun (WGS) entry which is preliminary data.</text>
</comment>
<accession>A0A0F9ARH2</accession>
<dbReference type="AlphaFoldDB" id="A0A0F9ARH2"/>
<dbReference type="EMBL" id="LAZR01044624">
    <property type="protein sequence ID" value="KKL04202.1"/>
    <property type="molecule type" value="Genomic_DNA"/>
</dbReference>
<protein>
    <submittedName>
        <fullName evidence="1">Uncharacterized protein</fullName>
    </submittedName>
</protein>
<name>A0A0F9ARH2_9ZZZZ</name>
<sequence>MLVAMAVLGGAAWATWRLLSDPHSSAAQTVRDRGRAVLYECEACGAVGETRIPFAQSFPIACPDCGEVKAMTAFRCADCRKIIKAEQKQYYKCRH</sequence>
<proteinExistence type="predicted"/>
<feature type="non-terminal residue" evidence="1">
    <location>
        <position position="95"/>
    </location>
</feature>
<gene>
    <name evidence="1" type="ORF">LCGC14_2618410</name>
</gene>